<proteinExistence type="predicted"/>
<feature type="region of interest" description="Disordered" evidence="1">
    <location>
        <begin position="247"/>
        <end position="297"/>
    </location>
</feature>
<reference evidence="2 3" key="1">
    <citation type="submission" date="2019-09" db="EMBL/GenBank/DDBJ databases">
        <title>A chromosome-level genome assembly of the Chinese tupelo Nyssa sinensis.</title>
        <authorList>
            <person name="Yang X."/>
            <person name="Kang M."/>
            <person name="Yang Y."/>
            <person name="Xiong H."/>
            <person name="Wang M."/>
            <person name="Zhang Z."/>
            <person name="Wang Z."/>
            <person name="Wu H."/>
            <person name="Ma T."/>
            <person name="Liu J."/>
            <person name="Xi Z."/>
        </authorList>
    </citation>
    <scope>NUCLEOTIDE SEQUENCE [LARGE SCALE GENOMIC DNA]</scope>
    <source>
        <strain evidence="2">J267</strain>
        <tissue evidence="2">Leaf</tissue>
    </source>
</reference>
<evidence type="ECO:0000313" key="3">
    <source>
        <dbReference type="Proteomes" id="UP000325577"/>
    </source>
</evidence>
<dbReference type="Proteomes" id="UP000325577">
    <property type="component" value="Linkage Group LG11"/>
</dbReference>
<feature type="compositionally biased region" description="Basic and acidic residues" evidence="1">
    <location>
        <begin position="280"/>
        <end position="297"/>
    </location>
</feature>
<gene>
    <name evidence="2" type="ORF">F0562_022651</name>
</gene>
<feature type="region of interest" description="Disordered" evidence="1">
    <location>
        <begin position="84"/>
        <end position="105"/>
    </location>
</feature>
<evidence type="ECO:0000313" key="2">
    <source>
        <dbReference type="EMBL" id="KAA8544639.1"/>
    </source>
</evidence>
<accession>A0A5J5BP61</accession>
<dbReference type="AlphaFoldDB" id="A0A5J5BP61"/>
<feature type="compositionally biased region" description="Low complexity" evidence="1">
    <location>
        <begin position="93"/>
        <end position="102"/>
    </location>
</feature>
<organism evidence="2 3">
    <name type="scientific">Nyssa sinensis</name>
    <dbReference type="NCBI Taxonomy" id="561372"/>
    <lineage>
        <taxon>Eukaryota</taxon>
        <taxon>Viridiplantae</taxon>
        <taxon>Streptophyta</taxon>
        <taxon>Embryophyta</taxon>
        <taxon>Tracheophyta</taxon>
        <taxon>Spermatophyta</taxon>
        <taxon>Magnoliopsida</taxon>
        <taxon>eudicotyledons</taxon>
        <taxon>Gunneridae</taxon>
        <taxon>Pentapetalae</taxon>
        <taxon>asterids</taxon>
        <taxon>Cornales</taxon>
        <taxon>Nyssaceae</taxon>
        <taxon>Nyssa</taxon>
    </lineage>
</organism>
<dbReference type="InterPro" id="IPR012442">
    <property type="entry name" value="DUF1645_plant"/>
</dbReference>
<dbReference type="OrthoDB" id="693822at2759"/>
<dbReference type="Pfam" id="PF07816">
    <property type="entry name" value="DUF1645"/>
    <property type="match status" value="1"/>
</dbReference>
<feature type="compositionally biased region" description="Polar residues" evidence="1">
    <location>
        <begin position="247"/>
        <end position="258"/>
    </location>
</feature>
<feature type="region of interest" description="Disordered" evidence="1">
    <location>
        <begin position="1"/>
        <end position="24"/>
    </location>
</feature>
<evidence type="ECO:0000256" key="1">
    <source>
        <dbReference type="SAM" id="MobiDB-lite"/>
    </source>
</evidence>
<feature type="compositionally biased region" description="Polar residues" evidence="1">
    <location>
        <begin position="7"/>
        <end position="24"/>
    </location>
</feature>
<feature type="compositionally biased region" description="Basic residues" evidence="1">
    <location>
        <begin position="186"/>
        <end position="196"/>
    </location>
</feature>
<protein>
    <submittedName>
        <fullName evidence="2">Uncharacterized protein</fullName>
    </submittedName>
</protein>
<name>A0A5J5BP61_9ASTE</name>
<keyword evidence="3" id="KW-1185">Reference proteome</keyword>
<dbReference type="EMBL" id="CM018034">
    <property type="protein sequence ID" value="KAA8544639.1"/>
    <property type="molecule type" value="Genomic_DNA"/>
</dbReference>
<feature type="region of interest" description="Disordered" evidence="1">
    <location>
        <begin position="183"/>
        <end position="207"/>
    </location>
</feature>
<sequence length="378" mass="43356">MLGSEMEFTSQTTTPNHSLYLSSAPNSPSDCSMHFYSAPTSPIKATPNTNENVMNSNFDNFEFETSRNFCLDGFEFETSQRFEYPNPLLDNDQQQQQQQQQQHGVRDYSLPLPTMAFADELFRDGQVVPLKLPPRLQFANQNSTASSPRSPSSVLKIPFSWRSMWNDDFDPFMAALDKVKEEEKKGKSHHIHRRARSLSPFRSNDSSSGALLEVEPMMPHQRHQMVPMESKGSAYARWVRHHNNQLGTKKASQVSPSPKIQPKLKGSPPTCGKRVRNVKRGHEGPTKTEEIPEEDGRQKRKGFLLKYASFGREKNESKLRDQIAALWKPTYFKNFSFNFKRNANKKKVNEEPKMTLAQYRPRLRLCLGYGFESPGNMN</sequence>